<sequence length="132" mass="15445">MEEVEVGPAKYTINIDDEIMFRWAVGNLLSDAGAKTPPEHSVIMYTGSRKEGSNPRLPTNEAEYLSCVTIDDTSLLPTWEDVQDTIEILKEKERRNWIQGQAWRCRMEEYPNWEEQLDFMYHNGFDAWKTLI</sequence>
<proteinExistence type="predicted"/>
<evidence type="ECO:0000313" key="1">
    <source>
        <dbReference type="EMBL" id="SVC08790.1"/>
    </source>
</evidence>
<gene>
    <name evidence="1" type="ORF">METZ01_LOCUS261644</name>
</gene>
<accession>A0A382J9L8</accession>
<dbReference type="EMBL" id="UINC01072853">
    <property type="protein sequence ID" value="SVC08790.1"/>
    <property type="molecule type" value="Genomic_DNA"/>
</dbReference>
<organism evidence="1">
    <name type="scientific">marine metagenome</name>
    <dbReference type="NCBI Taxonomy" id="408172"/>
    <lineage>
        <taxon>unclassified sequences</taxon>
        <taxon>metagenomes</taxon>
        <taxon>ecological metagenomes</taxon>
    </lineage>
</organism>
<name>A0A382J9L8_9ZZZZ</name>
<reference evidence="1" key="1">
    <citation type="submission" date="2018-05" db="EMBL/GenBank/DDBJ databases">
        <authorList>
            <person name="Lanie J.A."/>
            <person name="Ng W.-L."/>
            <person name="Kazmierczak K.M."/>
            <person name="Andrzejewski T.M."/>
            <person name="Davidsen T.M."/>
            <person name="Wayne K.J."/>
            <person name="Tettelin H."/>
            <person name="Glass J.I."/>
            <person name="Rusch D."/>
            <person name="Podicherti R."/>
            <person name="Tsui H.-C.T."/>
            <person name="Winkler M.E."/>
        </authorList>
    </citation>
    <scope>NUCLEOTIDE SEQUENCE</scope>
</reference>
<feature type="non-terminal residue" evidence="1">
    <location>
        <position position="132"/>
    </location>
</feature>
<dbReference type="AlphaFoldDB" id="A0A382J9L8"/>
<protein>
    <submittedName>
        <fullName evidence="1">Uncharacterized protein</fullName>
    </submittedName>
</protein>